<dbReference type="SUPFAM" id="SSF53335">
    <property type="entry name" value="S-adenosyl-L-methionine-dependent methyltransferases"/>
    <property type="match status" value="1"/>
</dbReference>
<gene>
    <name evidence="2" type="ORF">DFP95_10195</name>
</gene>
<dbReference type="RefSeq" id="WP_115990600.1">
    <property type="nucleotide sequence ID" value="NZ_QRDY01000001.1"/>
</dbReference>
<protein>
    <submittedName>
        <fullName evidence="2">Methyltransferase family protein</fullName>
    </submittedName>
</protein>
<proteinExistence type="predicted"/>
<reference evidence="2 3" key="1">
    <citation type="submission" date="2018-07" db="EMBL/GenBank/DDBJ databases">
        <title>Genomic Encyclopedia of Type Strains, Phase III (KMG-III): the genomes of soil and plant-associated and newly described type strains.</title>
        <authorList>
            <person name="Whitman W."/>
        </authorList>
    </citation>
    <scope>NUCLEOTIDE SEQUENCE [LARGE SCALE GENOMIC DNA]</scope>
    <source>
        <strain evidence="2 3">CECT 8236</strain>
    </source>
</reference>
<accession>A0A3D9IVF9</accession>
<evidence type="ECO:0000259" key="1">
    <source>
        <dbReference type="Pfam" id="PF08241"/>
    </source>
</evidence>
<keyword evidence="2" id="KW-0489">Methyltransferase</keyword>
<sequence>MMMVNKSKPQAYPQAGVASTCRSYEEYRLMFGLTETDLERMGPVLDVAGGASSFTAHLNAMGFPAVAVDPFYAGETEEVIAMARKEIEVSSAKLAAMSDIYDWSFYGSPGNHRAMRERSLELFAEDFRKTEARKRYYSASLPSLPFENDAFGLILCSHFLFLYADSFDREFHQAAIKELFRVLRPGGELRIYPLINLKWERYPFISDILRELKDLAQEEYLPTALPFTPVPSPLLRLVKSDF</sequence>
<evidence type="ECO:0000313" key="3">
    <source>
        <dbReference type="Proteomes" id="UP000256869"/>
    </source>
</evidence>
<keyword evidence="3" id="KW-1185">Reference proteome</keyword>
<name>A0A3D9IVF9_9BACL</name>
<feature type="domain" description="Methyltransferase type 11" evidence="1">
    <location>
        <begin position="127"/>
        <end position="189"/>
    </location>
</feature>
<dbReference type="GO" id="GO:0032259">
    <property type="term" value="P:methylation"/>
    <property type="evidence" value="ECO:0007669"/>
    <property type="project" value="UniProtKB-KW"/>
</dbReference>
<dbReference type="Pfam" id="PF08241">
    <property type="entry name" value="Methyltransf_11"/>
    <property type="match status" value="1"/>
</dbReference>
<dbReference type="Gene3D" id="3.40.50.150">
    <property type="entry name" value="Vaccinia Virus protein VP39"/>
    <property type="match status" value="1"/>
</dbReference>
<dbReference type="OrthoDB" id="9787807at2"/>
<dbReference type="AlphaFoldDB" id="A0A3D9IVF9"/>
<dbReference type="InterPro" id="IPR013216">
    <property type="entry name" value="Methyltransf_11"/>
</dbReference>
<keyword evidence="2" id="KW-0808">Transferase</keyword>
<comment type="caution">
    <text evidence="2">The sequence shown here is derived from an EMBL/GenBank/DDBJ whole genome shotgun (WGS) entry which is preliminary data.</text>
</comment>
<evidence type="ECO:0000313" key="2">
    <source>
        <dbReference type="EMBL" id="RED65607.1"/>
    </source>
</evidence>
<dbReference type="EMBL" id="QRDY01000001">
    <property type="protein sequence ID" value="RED65607.1"/>
    <property type="molecule type" value="Genomic_DNA"/>
</dbReference>
<dbReference type="Proteomes" id="UP000256869">
    <property type="component" value="Unassembled WGS sequence"/>
</dbReference>
<organism evidence="2 3">
    <name type="scientific">Cohnella lupini</name>
    <dbReference type="NCBI Taxonomy" id="1294267"/>
    <lineage>
        <taxon>Bacteria</taxon>
        <taxon>Bacillati</taxon>
        <taxon>Bacillota</taxon>
        <taxon>Bacilli</taxon>
        <taxon>Bacillales</taxon>
        <taxon>Paenibacillaceae</taxon>
        <taxon>Cohnella</taxon>
    </lineage>
</organism>
<dbReference type="GO" id="GO:0008757">
    <property type="term" value="F:S-adenosylmethionine-dependent methyltransferase activity"/>
    <property type="evidence" value="ECO:0007669"/>
    <property type="project" value="InterPro"/>
</dbReference>
<dbReference type="InterPro" id="IPR029063">
    <property type="entry name" value="SAM-dependent_MTases_sf"/>
</dbReference>